<reference evidence="2 3" key="1">
    <citation type="submission" date="2014-05" db="EMBL/GenBank/DDBJ databases">
        <title>Draft Genome Sequence of Kitasatospora cheerisanensis KCTC 2395.</title>
        <authorList>
            <person name="Nam D.H."/>
        </authorList>
    </citation>
    <scope>NUCLEOTIDE SEQUENCE [LARGE SCALE GENOMIC DNA]</scope>
    <source>
        <strain evidence="2 3">KCTC 2395</strain>
    </source>
</reference>
<protein>
    <recommendedName>
        <fullName evidence="1">DUF397 domain-containing protein</fullName>
    </recommendedName>
</protein>
<dbReference type="OrthoDB" id="3873831at2"/>
<dbReference type="HOGENOM" id="CLU_131550_2_0_11"/>
<dbReference type="InterPro" id="IPR007278">
    <property type="entry name" value="DUF397"/>
</dbReference>
<organism evidence="2 3">
    <name type="scientific">Kitasatospora cheerisanensis KCTC 2395</name>
    <dbReference type="NCBI Taxonomy" id="1348663"/>
    <lineage>
        <taxon>Bacteria</taxon>
        <taxon>Bacillati</taxon>
        <taxon>Actinomycetota</taxon>
        <taxon>Actinomycetes</taxon>
        <taxon>Kitasatosporales</taxon>
        <taxon>Streptomycetaceae</taxon>
        <taxon>Kitasatospora</taxon>
    </lineage>
</organism>
<accession>A0A066YJU3</accession>
<evidence type="ECO:0000313" key="3">
    <source>
        <dbReference type="Proteomes" id="UP000027178"/>
    </source>
</evidence>
<gene>
    <name evidence="2" type="ORF">KCH_64480</name>
</gene>
<evidence type="ECO:0000259" key="1">
    <source>
        <dbReference type="Pfam" id="PF04149"/>
    </source>
</evidence>
<dbReference type="AlphaFoldDB" id="A0A066YJU3"/>
<sequence length="70" mass="7553">MTDIDSTRPRWVKSSYSDNGGECIELDMANYGAVRDSKDPNGPQLRFTPEALTAFIAAAAQGAFQAEDLA</sequence>
<comment type="caution">
    <text evidence="2">The sequence shown here is derived from an EMBL/GenBank/DDBJ whole genome shotgun (WGS) entry which is preliminary data.</text>
</comment>
<proteinExistence type="predicted"/>
<feature type="domain" description="DUF397" evidence="1">
    <location>
        <begin position="10"/>
        <end position="59"/>
    </location>
</feature>
<evidence type="ECO:0000313" key="2">
    <source>
        <dbReference type="EMBL" id="KDN81728.1"/>
    </source>
</evidence>
<dbReference type="RefSeq" id="WP_035868208.1">
    <property type="nucleotide sequence ID" value="NZ_KK853997.1"/>
</dbReference>
<name>A0A066YJU3_9ACTN</name>
<keyword evidence="3" id="KW-1185">Reference proteome</keyword>
<dbReference type="Proteomes" id="UP000027178">
    <property type="component" value="Unassembled WGS sequence"/>
</dbReference>
<dbReference type="EMBL" id="JNBY01000131">
    <property type="protein sequence ID" value="KDN81728.1"/>
    <property type="molecule type" value="Genomic_DNA"/>
</dbReference>
<dbReference type="Pfam" id="PF04149">
    <property type="entry name" value="DUF397"/>
    <property type="match status" value="1"/>
</dbReference>
<dbReference type="PATRIC" id="fig|1348663.4.peg.6242"/>